<gene>
    <name evidence="11" type="ORF">SAMN04490244_11133</name>
</gene>
<organism evidence="11 12">
    <name type="scientific">Tranquillimonas rosea</name>
    <dbReference type="NCBI Taxonomy" id="641238"/>
    <lineage>
        <taxon>Bacteria</taxon>
        <taxon>Pseudomonadati</taxon>
        <taxon>Pseudomonadota</taxon>
        <taxon>Alphaproteobacteria</taxon>
        <taxon>Rhodobacterales</taxon>
        <taxon>Roseobacteraceae</taxon>
        <taxon>Tranquillimonas</taxon>
    </lineage>
</organism>
<dbReference type="PANTHER" id="PTHR35011">
    <property type="entry name" value="2,3-DIKETO-L-GULONATE TRAP TRANSPORTER SMALL PERMEASE PROTEIN YIAM"/>
    <property type="match status" value="1"/>
</dbReference>
<evidence type="ECO:0000256" key="8">
    <source>
        <dbReference type="ARBA" id="ARBA00038436"/>
    </source>
</evidence>
<evidence type="ECO:0000259" key="10">
    <source>
        <dbReference type="Pfam" id="PF04290"/>
    </source>
</evidence>
<evidence type="ECO:0000256" key="5">
    <source>
        <dbReference type="ARBA" id="ARBA00022692"/>
    </source>
</evidence>
<keyword evidence="4 9" id="KW-0997">Cell inner membrane</keyword>
<comment type="subcellular location">
    <subcellularLocation>
        <location evidence="1 9">Cell inner membrane</location>
        <topology evidence="1 9">Multi-pass membrane protein</topology>
    </subcellularLocation>
</comment>
<feature type="transmembrane region" description="Helical" evidence="9">
    <location>
        <begin position="66"/>
        <end position="88"/>
    </location>
</feature>
<dbReference type="GO" id="GO:0005886">
    <property type="term" value="C:plasma membrane"/>
    <property type="evidence" value="ECO:0007669"/>
    <property type="project" value="UniProtKB-SubCell"/>
</dbReference>
<reference evidence="11 12" key="1">
    <citation type="submission" date="2016-10" db="EMBL/GenBank/DDBJ databases">
        <authorList>
            <person name="de Groot N.N."/>
        </authorList>
    </citation>
    <scope>NUCLEOTIDE SEQUENCE [LARGE SCALE GENOMIC DNA]</scope>
    <source>
        <strain evidence="11 12">DSM 23042</strain>
    </source>
</reference>
<dbReference type="GO" id="GO:0022857">
    <property type="term" value="F:transmembrane transporter activity"/>
    <property type="evidence" value="ECO:0007669"/>
    <property type="project" value="UniProtKB-UniRule"/>
</dbReference>
<protein>
    <recommendedName>
        <fullName evidence="9">TRAP transporter small permease protein</fullName>
    </recommendedName>
</protein>
<keyword evidence="5 9" id="KW-0812">Transmembrane</keyword>
<keyword evidence="6 9" id="KW-1133">Transmembrane helix</keyword>
<dbReference type="AlphaFoldDB" id="A0A1H9WJ64"/>
<proteinExistence type="inferred from homology"/>
<comment type="subunit">
    <text evidence="9">The complex comprises the extracytoplasmic solute receptor protein and the two transmembrane proteins.</text>
</comment>
<dbReference type="Proteomes" id="UP000198885">
    <property type="component" value="Unassembled WGS sequence"/>
</dbReference>
<feature type="transmembrane region" description="Helical" evidence="9">
    <location>
        <begin position="109"/>
        <end position="133"/>
    </location>
</feature>
<name>A0A1H9WJ64_9RHOB</name>
<evidence type="ECO:0000313" key="12">
    <source>
        <dbReference type="Proteomes" id="UP000198885"/>
    </source>
</evidence>
<comment type="function">
    <text evidence="9">Part of the tripartite ATP-independent periplasmic (TRAP) transport system.</text>
</comment>
<accession>A0A1H9WJ64</accession>
<dbReference type="InterPro" id="IPR007387">
    <property type="entry name" value="TRAP_DctQ"/>
</dbReference>
<evidence type="ECO:0000256" key="3">
    <source>
        <dbReference type="ARBA" id="ARBA00022475"/>
    </source>
</evidence>
<evidence type="ECO:0000256" key="6">
    <source>
        <dbReference type="ARBA" id="ARBA00022989"/>
    </source>
</evidence>
<feature type="transmembrane region" description="Helical" evidence="9">
    <location>
        <begin position="37"/>
        <end position="60"/>
    </location>
</feature>
<dbReference type="InterPro" id="IPR055348">
    <property type="entry name" value="DctQ"/>
</dbReference>
<evidence type="ECO:0000256" key="7">
    <source>
        <dbReference type="ARBA" id="ARBA00023136"/>
    </source>
</evidence>
<keyword evidence="2 9" id="KW-0813">Transport</keyword>
<dbReference type="STRING" id="641238.SAMN04490244_11133"/>
<dbReference type="Pfam" id="PF04290">
    <property type="entry name" value="DctQ"/>
    <property type="match status" value="1"/>
</dbReference>
<keyword evidence="3" id="KW-1003">Cell membrane</keyword>
<evidence type="ECO:0000256" key="2">
    <source>
        <dbReference type="ARBA" id="ARBA00022448"/>
    </source>
</evidence>
<evidence type="ECO:0000256" key="4">
    <source>
        <dbReference type="ARBA" id="ARBA00022519"/>
    </source>
</evidence>
<dbReference type="EMBL" id="FOGU01000011">
    <property type="protein sequence ID" value="SES33920.1"/>
    <property type="molecule type" value="Genomic_DNA"/>
</dbReference>
<feature type="domain" description="Tripartite ATP-independent periplasmic transporters DctQ component" evidence="10">
    <location>
        <begin position="47"/>
        <end position="183"/>
    </location>
</feature>
<sequence length="192" mass="21084">MTSQSDESAQHGAESVSKSRALPEAGRLGRIVDKGGWLFAAGIVVAAIILLIEVFLRYVFNSPTSWAHETTTFLCGIAFLYGGLFCAARNTHVRVVLIYDALPARLRRIFDVVISAASAVAALFFAYAAWLMVQKAVYAPSGDIRLERSGSAWNPPYPAFTKIFLLAMLILLTAQFIVLTFNHFRRLRAKAG</sequence>
<dbReference type="OrthoDB" id="4250245at2"/>
<evidence type="ECO:0000256" key="9">
    <source>
        <dbReference type="RuleBase" id="RU369079"/>
    </source>
</evidence>
<dbReference type="RefSeq" id="WP_092695615.1">
    <property type="nucleotide sequence ID" value="NZ_FOGU01000011.1"/>
</dbReference>
<evidence type="ECO:0000256" key="1">
    <source>
        <dbReference type="ARBA" id="ARBA00004429"/>
    </source>
</evidence>
<evidence type="ECO:0000313" key="11">
    <source>
        <dbReference type="EMBL" id="SES33920.1"/>
    </source>
</evidence>
<keyword evidence="12" id="KW-1185">Reference proteome</keyword>
<keyword evidence="7 9" id="KW-0472">Membrane</keyword>
<comment type="similarity">
    <text evidence="8 9">Belongs to the TRAP transporter small permease family.</text>
</comment>
<feature type="transmembrane region" description="Helical" evidence="9">
    <location>
        <begin position="163"/>
        <end position="184"/>
    </location>
</feature>